<proteinExistence type="predicted"/>
<reference evidence="1 2" key="1">
    <citation type="submission" date="2021-01" db="EMBL/GenBank/DDBJ databases">
        <title>Genomic Encyclopedia of Type Strains, Phase IV (KMG-IV): sequencing the most valuable type-strain genomes for metagenomic binning, comparative biology and taxonomic classification.</title>
        <authorList>
            <person name="Goeker M."/>
        </authorList>
    </citation>
    <scope>NUCLEOTIDE SEQUENCE [LARGE SCALE GENOMIC DNA]</scope>
    <source>
        <strain evidence="1 2">DSM 24436</strain>
    </source>
</reference>
<sequence length="136" mass="15298">MADEKLKIDEAGEERSTTIDIGGTEFKMILTTKATKEIAGRYGGLENLGDKLMKTENFEMALEEVVWLITLLVNQSILIHNIRNKDDKKELLTEDEVELLTTPFDLANYKNAIMASMMKGTKRNVESDDSKNEVVG</sequence>
<organism evidence="1 2">
    <name type="scientific">Fusibacter tunisiensis</name>
    <dbReference type="NCBI Taxonomy" id="1008308"/>
    <lineage>
        <taxon>Bacteria</taxon>
        <taxon>Bacillati</taxon>
        <taxon>Bacillota</taxon>
        <taxon>Clostridia</taxon>
        <taxon>Eubacteriales</taxon>
        <taxon>Eubacteriales Family XII. Incertae Sedis</taxon>
        <taxon>Fusibacter</taxon>
    </lineage>
</organism>
<gene>
    <name evidence="1" type="ORF">JOC49_000993</name>
</gene>
<dbReference type="RefSeq" id="WP_204663013.1">
    <property type="nucleotide sequence ID" value="NZ_JAFBDT010000005.1"/>
</dbReference>
<accession>A0ABS2MQ01</accession>
<comment type="caution">
    <text evidence="1">The sequence shown here is derived from an EMBL/GenBank/DDBJ whole genome shotgun (WGS) entry which is preliminary data.</text>
</comment>
<name>A0ABS2MQ01_9FIRM</name>
<protein>
    <recommendedName>
        <fullName evidence="3">Tail assembly chaperone</fullName>
    </recommendedName>
</protein>
<keyword evidence="2" id="KW-1185">Reference proteome</keyword>
<dbReference type="EMBL" id="JAFBDT010000005">
    <property type="protein sequence ID" value="MBM7561473.1"/>
    <property type="molecule type" value="Genomic_DNA"/>
</dbReference>
<evidence type="ECO:0000313" key="2">
    <source>
        <dbReference type="Proteomes" id="UP000767854"/>
    </source>
</evidence>
<evidence type="ECO:0008006" key="3">
    <source>
        <dbReference type="Google" id="ProtNLM"/>
    </source>
</evidence>
<evidence type="ECO:0000313" key="1">
    <source>
        <dbReference type="EMBL" id="MBM7561473.1"/>
    </source>
</evidence>
<dbReference type="Proteomes" id="UP000767854">
    <property type="component" value="Unassembled WGS sequence"/>
</dbReference>